<dbReference type="SMART" id="SM01017">
    <property type="entry name" value="Arrestin_C"/>
    <property type="match status" value="1"/>
</dbReference>
<dbReference type="GO" id="GO:0030674">
    <property type="term" value="F:protein-macromolecule adaptor activity"/>
    <property type="evidence" value="ECO:0007669"/>
    <property type="project" value="TreeGrafter"/>
</dbReference>
<feature type="region of interest" description="Disordered" evidence="2">
    <location>
        <begin position="1"/>
        <end position="190"/>
    </location>
</feature>
<feature type="compositionally biased region" description="Polar residues" evidence="2">
    <location>
        <begin position="727"/>
        <end position="740"/>
    </location>
</feature>
<dbReference type="GO" id="GO:0031625">
    <property type="term" value="F:ubiquitin protein ligase binding"/>
    <property type="evidence" value="ECO:0007669"/>
    <property type="project" value="TreeGrafter"/>
</dbReference>
<dbReference type="GO" id="GO:0070086">
    <property type="term" value="P:ubiquitin-dependent endocytosis"/>
    <property type="evidence" value="ECO:0007669"/>
    <property type="project" value="TreeGrafter"/>
</dbReference>
<feature type="compositionally biased region" description="Polar residues" evidence="2">
    <location>
        <begin position="71"/>
        <end position="88"/>
    </location>
</feature>
<dbReference type="InterPro" id="IPR011022">
    <property type="entry name" value="Arrestin_C-like"/>
</dbReference>
<feature type="compositionally biased region" description="Basic residues" evidence="2">
    <location>
        <begin position="143"/>
        <end position="164"/>
    </location>
</feature>
<evidence type="ECO:0000256" key="2">
    <source>
        <dbReference type="SAM" id="MobiDB-lite"/>
    </source>
</evidence>
<dbReference type="Proteomes" id="UP001271007">
    <property type="component" value="Unassembled WGS sequence"/>
</dbReference>
<feature type="compositionally biased region" description="Basic and acidic residues" evidence="2">
    <location>
        <begin position="701"/>
        <end position="711"/>
    </location>
</feature>
<feature type="compositionally biased region" description="Basic and acidic residues" evidence="2">
    <location>
        <begin position="831"/>
        <end position="842"/>
    </location>
</feature>
<reference evidence="4" key="1">
    <citation type="submission" date="2023-04" db="EMBL/GenBank/DDBJ databases">
        <title>Black Yeasts Isolated from many extreme environments.</title>
        <authorList>
            <person name="Coleine C."/>
            <person name="Stajich J.E."/>
            <person name="Selbmann L."/>
        </authorList>
    </citation>
    <scope>NUCLEOTIDE SEQUENCE</scope>
    <source>
        <strain evidence="4">CCFEE 5312</strain>
    </source>
</reference>
<comment type="similarity">
    <text evidence="1">Belongs to the arrestin family.</text>
</comment>
<proteinExistence type="inferred from homology"/>
<feature type="compositionally biased region" description="Low complexity" evidence="2">
    <location>
        <begin position="112"/>
        <end position="123"/>
    </location>
</feature>
<dbReference type="PANTHER" id="PTHR11188">
    <property type="entry name" value="ARRESTIN DOMAIN CONTAINING PROTEIN"/>
    <property type="match status" value="1"/>
</dbReference>
<feature type="region of interest" description="Disordered" evidence="2">
    <location>
        <begin position="683"/>
        <end position="744"/>
    </location>
</feature>
<dbReference type="InterPro" id="IPR014752">
    <property type="entry name" value="Arrestin-like_C"/>
</dbReference>
<feature type="region of interest" description="Disordered" evidence="2">
    <location>
        <begin position="812"/>
        <end position="842"/>
    </location>
</feature>
<gene>
    <name evidence="4" type="ORF">LTR09_010712</name>
</gene>
<dbReference type="EMBL" id="JAWDJX010000055">
    <property type="protein sequence ID" value="KAK3047887.1"/>
    <property type="molecule type" value="Genomic_DNA"/>
</dbReference>
<dbReference type="InterPro" id="IPR050357">
    <property type="entry name" value="Arrestin_domain-protein"/>
</dbReference>
<organism evidence="4 5">
    <name type="scientific">Extremus antarcticus</name>
    <dbReference type="NCBI Taxonomy" id="702011"/>
    <lineage>
        <taxon>Eukaryota</taxon>
        <taxon>Fungi</taxon>
        <taxon>Dikarya</taxon>
        <taxon>Ascomycota</taxon>
        <taxon>Pezizomycotina</taxon>
        <taxon>Dothideomycetes</taxon>
        <taxon>Dothideomycetidae</taxon>
        <taxon>Mycosphaerellales</taxon>
        <taxon>Extremaceae</taxon>
        <taxon>Extremus</taxon>
    </lineage>
</organism>
<comment type="caution">
    <text evidence="4">The sequence shown here is derived from an EMBL/GenBank/DDBJ whole genome shotgun (WGS) entry which is preliminary data.</text>
</comment>
<feature type="compositionally biased region" description="Basic and acidic residues" evidence="2">
    <location>
        <begin position="814"/>
        <end position="824"/>
    </location>
</feature>
<feature type="compositionally biased region" description="Basic residues" evidence="2">
    <location>
        <begin position="582"/>
        <end position="600"/>
    </location>
</feature>
<dbReference type="Pfam" id="PF02752">
    <property type="entry name" value="Arrestin_C"/>
    <property type="match status" value="1"/>
</dbReference>
<feature type="compositionally biased region" description="Polar residues" evidence="2">
    <location>
        <begin position="124"/>
        <end position="142"/>
    </location>
</feature>
<accession>A0AAJ0DDN9</accession>
<evidence type="ECO:0000259" key="3">
    <source>
        <dbReference type="SMART" id="SM01017"/>
    </source>
</evidence>
<dbReference type="Gene3D" id="2.60.40.640">
    <property type="match status" value="2"/>
</dbReference>
<keyword evidence="5" id="KW-1185">Reference proteome</keyword>
<evidence type="ECO:0000313" key="4">
    <source>
        <dbReference type="EMBL" id="KAK3047887.1"/>
    </source>
</evidence>
<dbReference type="SUPFAM" id="SSF81296">
    <property type="entry name" value="E set domains"/>
    <property type="match status" value="1"/>
</dbReference>
<dbReference type="GO" id="GO:0005886">
    <property type="term" value="C:plasma membrane"/>
    <property type="evidence" value="ECO:0007669"/>
    <property type="project" value="TreeGrafter"/>
</dbReference>
<evidence type="ECO:0000256" key="1">
    <source>
        <dbReference type="ARBA" id="ARBA00005298"/>
    </source>
</evidence>
<protein>
    <recommendedName>
        <fullName evidence="3">Arrestin C-terminal-like domain-containing protein</fullName>
    </recommendedName>
</protein>
<name>A0AAJ0DDN9_9PEZI</name>
<feature type="region of interest" description="Disordered" evidence="2">
    <location>
        <begin position="578"/>
        <end position="607"/>
    </location>
</feature>
<feature type="domain" description="Arrestin C-terminal-like" evidence="3">
    <location>
        <begin position="413"/>
        <end position="561"/>
    </location>
</feature>
<dbReference type="AlphaFoldDB" id="A0AAJ0DDN9"/>
<sequence length="842" mass="93374">MDAQPHAFTFQRPIPNPPLIETHLPPGQQPPPNGPRPLSDIRELSEPSFIDAVVQRPGNAHQRKLSGVSAARTNSLRNNRSLKRSGSSRAAARVPKPHFPVHARAQSADAASSEYSSTPEKSSLYSIPHTSVPKRSSSQTHLQQHRARQAAGGHGRKPSLRKTPPHQQQHPVFAGFTVPNHGPGRSPVKAAAQRYDAVKSDAARRVPSRTYVRAPKEPMDILEFPTSRHPRVKLELHVSAPLFVGGGSIEGQVKVTVDENEKLKSRRSLSLGAVSVDVVGFEDLPGGRKASFLAVGTELVDEVHPPPAMMVEPANPIAPKEEKSWTLLPSTSSLPFMVSLPLDTGPPPFQSKNANIRFVLCATALIKDAGKHYRVRTSQDVQVIATYDPEKALTSLPSPLTATDELTLRHFGRCESVVLTAGLHRQVWVSGSSIFVDVHLANRCHKAIKKLELTLERDILCYKHAPASTREKSVSQARIFESNEQAVIARITTKTGLRGWSGVEPLDSETRTWELELPRGHATVRCGKHFEVRFFLNVTAALANSKVVSVQLPITLIHINSLDVLPNSVAQVAAAIEEKRPQSQHHRTKSKPWVKGHARQRSASSPAELVDLRRRPSYSQGRAFAAPRQQSIDRQRAVKADIDELKHTLDSSPRKFEPQLRGAAIKKMDSKISFRNLSLSGKKVREHNPFSDMGFRTPHSSSDDRNPERSAPKTRAHTPLDPLKRMQSFNSIRSKKSLTLTKRDQTNVSKPKYNFTVVQHHNIQPHALGLSTSNEQQPAVEPALQEPMPRPATGLSFRERMDRSRFVIKGVRRKGSERSVREKGLGLWDQVRSKGKEKEGWI</sequence>
<dbReference type="InterPro" id="IPR014756">
    <property type="entry name" value="Ig_E-set"/>
</dbReference>
<dbReference type="PANTHER" id="PTHR11188:SF17">
    <property type="entry name" value="FI21816P1"/>
    <property type="match status" value="1"/>
</dbReference>
<evidence type="ECO:0000313" key="5">
    <source>
        <dbReference type="Proteomes" id="UP001271007"/>
    </source>
</evidence>
<dbReference type="GO" id="GO:0005829">
    <property type="term" value="C:cytosol"/>
    <property type="evidence" value="ECO:0007669"/>
    <property type="project" value="TreeGrafter"/>
</dbReference>